<protein>
    <recommendedName>
        <fullName evidence="2 5">Cell shape-determining protein MreC</fullName>
    </recommendedName>
    <alternativeName>
        <fullName evidence="4 5">Cell shape protein MreC</fullName>
    </alternativeName>
</protein>
<dbReference type="EMBL" id="FQVI01000015">
    <property type="protein sequence ID" value="SHF18517.1"/>
    <property type="molecule type" value="Genomic_DNA"/>
</dbReference>
<comment type="similarity">
    <text evidence="1 5">Belongs to the MreC family.</text>
</comment>
<dbReference type="OrthoDB" id="9792313at2"/>
<dbReference type="RefSeq" id="WP_072852818.1">
    <property type="nucleotide sequence ID" value="NZ_FQVI01000015.1"/>
</dbReference>
<keyword evidence="9" id="KW-1185">Reference proteome</keyword>
<feature type="domain" description="Rod shape-determining protein MreC beta-barrel core" evidence="7">
    <location>
        <begin position="125"/>
        <end position="275"/>
    </location>
</feature>
<dbReference type="Gene3D" id="2.40.10.350">
    <property type="entry name" value="Rod shape-determining protein MreC, domain 2"/>
    <property type="match status" value="1"/>
</dbReference>
<dbReference type="InterPro" id="IPR042177">
    <property type="entry name" value="Cell/Rod_1"/>
</dbReference>
<dbReference type="PANTHER" id="PTHR34138">
    <property type="entry name" value="CELL SHAPE-DETERMINING PROTEIN MREC"/>
    <property type="match status" value="1"/>
</dbReference>
<evidence type="ECO:0000256" key="5">
    <source>
        <dbReference type="PIRNR" id="PIRNR038471"/>
    </source>
</evidence>
<evidence type="ECO:0000256" key="1">
    <source>
        <dbReference type="ARBA" id="ARBA00009369"/>
    </source>
</evidence>
<dbReference type="AlphaFoldDB" id="A0A1M4ZL33"/>
<reference evidence="8 9" key="1">
    <citation type="submission" date="2016-11" db="EMBL/GenBank/DDBJ databases">
        <authorList>
            <person name="Jaros S."/>
            <person name="Januszkiewicz K."/>
            <person name="Wedrychowicz H."/>
        </authorList>
    </citation>
    <scope>NUCLEOTIDE SEQUENCE [LARGE SCALE GENOMIC DNA]</scope>
    <source>
        <strain evidence="8 9">DSM 17459</strain>
    </source>
</reference>
<evidence type="ECO:0000256" key="6">
    <source>
        <dbReference type="SAM" id="Coils"/>
    </source>
</evidence>
<keyword evidence="3 5" id="KW-0133">Cell shape</keyword>
<evidence type="ECO:0000259" key="7">
    <source>
        <dbReference type="Pfam" id="PF04085"/>
    </source>
</evidence>
<dbReference type="GO" id="GO:0005886">
    <property type="term" value="C:plasma membrane"/>
    <property type="evidence" value="ECO:0007669"/>
    <property type="project" value="TreeGrafter"/>
</dbReference>
<feature type="coiled-coil region" evidence="6">
    <location>
        <begin position="71"/>
        <end position="98"/>
    </location>
</feature>
<dbReference type="InterPro" id="IPR007221">
    <property type="entry name" value="MreC"/>
</dbReference>
<dbReference type="Pfam" id="PF04085">
    <property type="entry name" value="MreC"/>
    <property type="match status" value="1"/>
</dbReference>
<evidence type="ECO:0000256" key="3">
    <source>
        <dbReference type="ARBA" id="ARBA00022960"/>
    </source>
</evidence>
<keyword evidence="6" id="KW-0175">Coiled coil</keyword>
<dbReference type="InterPro" id="IPR042175">
    <property type="entry name" value="Cell/Rod_MreC_2"/>
</dbReference>
<dbReference type="PIRSF" id="PIRSF038471">
    <property type="entry name" value="MreC"/>
    <property type="match status" value="1"/>
</dbReference>
<gene>
    <name evidence="8" type="ORF">SAMN02745158_02814</name>
</gene>
<dbReference type="InterPro" id="IPR055342">
    <property type="entry name" value="MreC_beta-barrel_core"/>
</dbReference>
<dbReference type="PANTHER" id="PTHR34138:SF1">
    <property type="entry name" value="CELL SHAPE-DETERMINING PROTEIN MREC"/>
    <property type="match status" value="1"/>
</dbReference>
<sequence length="285" mass="31605">MKKKRSIKIKSKHLIVIMSLVCISLMLLTFTAKLPTGPVKRVAGYIIVPFQNGLNEVGNLLSGVQDGFQKKSRLVKENKKLQEKVEELTTENSQLIQNQYELERLQKLYDLDQQYAEYDKVAAEVISKDPGNWYDTFVINKGSDDGIKKDMNVITIGGLVGIVTETGSNWSTVRSIIDDSSNVSAQVATTSDTCTVTGNLKLMDSGKLGFIQLRDEEGKVQVGDKIVTSQISDKFLKGILIGYISELEEDSNHLTYTGTLIPAVDFAHIQEVLVITDLKQQKGES</sequence>
<name>A0A1M4ZL33_9CLOT</name>
<evidence type="ECO:0000256" key="2">
    <source>
        <dbReference type="ARBA" id="ARBA00013855"/>
    </source>
</evidence>
<evidence type="ECO:0000313" key="9">
    <source>
        <dbReference type="Proteomes" id="UP000184245"/>
    </source>
</evidence>
<organism evidence="8 9">
    <name type="scientific">Lactonifactor longoviformis DSM 17459</name>
    <dbReference type="NCBI Taxonomy" id="1122155"/>
    <lineage>
        <taxon>Bacteria</taxon>
        <taxon>Bacillati</taxon>
        <taxon>Bacillota</taxon>
        <taxon>Clostridia</taxon>
        <taxon>Eubacteriales</taxon>
        <taxon>Clostridiaceae</taxon>
        <taxon>Lactonifactor</taxon>
    </lineage>
</organism>
<dbReference type="NCBIfam" id="TIGR00219">
    <property type="entry name" value="mreC"/>
    <property type="match status" value="1"/>
</dbReference>
<evidence type="ECO:0000256" key="4">
    <source>
        <dbReference type="ARBA" id="ARBA00032089"/>
    </source>
</evidence>
<dbReference type="Proteomes" id="UP000184245">
    <property type="component" value="Unassembled WGS sequence"/>
</dbReference>
<dbReference type="Gene3D" id="2.40.10.340">
    <property type="entry name" value="Rod shape-determining protein MreC, domain 1"/>
    <property type="match status" value="1"/>
</dbReference>
<proteinExistence type="inferred from homology"/>
<dbReference type="GO" id="GO:0008360">
    <property type="term" value="P:regulation of cell shape"/>
    <property type="evidence" value="ECO:0007669"/>
    <property type="project" value="UniProtKB-KW"/>
</dbReference>
<accession>A0A1M4ZL33</accession>
<evidence type="ECO:0000313" key="8">
    <source>
        <dbReference type="EMBL" id="SHF18517.1"/>
    </source>
</evidence>
<dbReference type="STRING" id="1122155.SAMN02745158_02814"/>
<comment type="function">
    <text evidence="5">Involved in formation and maintenance of cell shape.</text>
</comment>